<dbReference type="InterPro" id="IPR000835">
    <property type="entry name" value="HTH_MarR-typ"/>
</dbReference>
<dbReference type="PANTHER" id="PTHR33164">
    <property type="entry name" value="TRANSCRIPTIONAL REGULATOR, MARR FAMILY"/>
    <property type="match status" value="1"/>
</dbReference>
<dbReference type="RefSeq" id="WP_308479338.1">
    <property type="nucleotide sequence ID" value="NZ_OY726397.1"/>
</dbReference>
<dbReference type="InterPro" id="IPR036388">
    <property type="entry name" value="WH-like_DNA-bd_sf"/>
</dbReference>
<evidence type="ECO:0000313" key="4">
    <source>
        <dbReference type="Proteomes" id="UP001190465"/>
    </source>
</evidence>
<evidence type="ECO:0000256" key="1">
    <source>
        <dbReference type="SAM" id="MobiDB-lite"/>
    </source>
</evidence>
<dbReference type="EMBL" id="OY726397">
    <property type="protein sequence ID" value="CAJ1508926.1"/>
    <property type="molecule type" value="Genomic_DNA"/>
</dbReference>
<feature type="region of interest" description="Disordered" evidence="1">
    <location>
        <begin position="1"/>
        <end position="24"/>
    </location>
</feature>
<dbReference type="Gene3D" id="1.10.10.10">
    <property type="entry name" value="Winged helix-like DNA-binding domain superfamily/Winged helix DNA-binding domain"/>
    <property type="match status" value="1"/>
</dbReference>
<accession>A0ABM9M280</accession>
<evidence type="ECO:0000259" key="2">
    <source>
        <dbReference type="PROSITE" id="PS50995"/>
    </source>
</evidence>
<dbReference type="SUPFAM" id="SSF46785">
    <property type="entry name" value="Winged helix' DNA-binding domain"/>
    <property type="match status" value="1"/>
</dbReference>
<proteinExistence type="predicted"/>
<evidence type="ECO:0000313" key="3">
    <source>
        <dbReference type="EMBL" id="CAJ1508926.1"/>
    </source>
</evidence>
<feature type="domain" description="HTH marR-type" evidence="2">
    <location>
        <begin position="1"/>
        <end position="163"/>
    </location>
</feature>
<dbReference type="InterPro" id="IPR036390">
    <property type="entry name" value="WH_DNA-bd_sf"/>
</dbReference>
<organism evidence="3 4">
    <name type="scientific">[Mycobacterium] burgundiense</name>
    <dbReference type="NCBI Taxonomy" id="3064286"/>
    <lineage>
        <taxon>Bacteria</taxon>
        <taxon>Bacillati</taxon>
        <taxon>Actinomycetota</taxon>
        <taxon>Actinomycetes</taxon>
        <taxon>Mycobacteriales</taxon>
        <taxon>Mycobacteriaceae</taxon>
        <taxon>Mycolicibacterium</taxon>
    </lineage>
</organism>
<dbReference type="Proteomes" id="UP001190465">
    <property type="component" value="Chromosome"/>
</dbReference>
<reference evidence="3 4" key="1">
    <citation type="submission" date="2023-08" db="EMBL/GenBank/DDBJ databases">
        <authorList>
            <person name="Folkvardsen B D."/>
            <person name="Norman A."/>
        </authorList>
    </citation>
    <scope>NUCLEOTIDE SEQUENCE [LARGE SCALE GENOMIC DNA]</scope>
    <source>
        <strain evidence="3 4">Mu0053</strain>
    </source>
</reference>
<gene>
    <name evidence="3" type="ORF">MU0053_004013</name>
</gene>
<dbReference type="InterPro" id="IPR039422">
    <property type="entry name" value="MarR/SlyA-like"/>
</dbReference>
<dbReference type="PROSITE" id="PS50995">
    <property type="entry name" value="HTH_MARR_2"/>
    <property type="match status" value="1"/>
</dbReference>
<sequence length="177" mass="19507">MTSSVLREYDTPSEDPAGSPAQLDAAEQQSWQRFLDASTLLLETLNRELKAVHQLTLYDVLLLDRLAKSEGGAARMSDLANDLVLIPSRVTAQIRRLETQGLVHRQACRNDRRSVIARITERGRSRLGPALRTYAEGVRALYLNPLSRQQAGALGDSCRRVSTGLKASGLFLKPPPS</sequence>
<keyword evidence="4" id="KW-1185">Reference proteome</keyword>
<dbReference type="PANTHER" id="PTHR33164:SF99">
    <property type="entry name" value="MARR FAMILY REGULATORY PROTEIN"/>
    <property type="match status" value="1"/>
</dbReference>
<dbReference type="SMART" id="SM00347">
    <property type="entry name" value="HTH_MARR"/>
    <property type="match status" value="1"/>
</dbReference>
<name>A0ABM9M280_9MYCO</name>
<protein>
    <submittedName>
        <fullName evidence="3">MarR family transcriptional regulator</fullName>
    </submittedName>
</protein>
<dbReference type="Pfam" id="PF01047">
    <property type="entry name" value="MarR"/>
    <property type="match status" value="1"/>
</dbReference>